<keyword evidence="4" id="KW-0146">Chitin degradation</keyword>
<dbReference type="Proteomes" id="UP001141806">
    <property type="component" value="Unassembled WGS sequence"/>
</dbReference>
<dbReference type="InterPro" id="IPR017853">
    <property type="entry name" value="GH"/>
</dbReference>
<dbReference type="InterPro" id="IPR001223">
    <property type="entry name" value="Glyco_hydro18_cat"/>
</dbReference>
<dbReference type="SUPFAM" id="SSF51445">
    <property type="entry name" value="(Trans)glycosidases"/>
    <property type="match status" value="1"/>
</dbReference>
<organism evidence="9 10">
    <name type="scientific">Protea cynaroides</name>
    <dbReference type="NCBI Taxonomy" id="273540"/>
    <lineage>
        <taxon>Eukaryota</taxon>
        <taxon>Viridiplantae</taxon>
        <taxon>Streptophyta</taxon>
        <taxon>Embryophyta</taxon>
        <taxon>Tracheophyta</taxon>
        <taxon>Spermatophyta</taxon>
        <taxon>Magnoliopsida</taxon>
        <taxon>Proteales</taxon>
        <taxon>Proteaceae</taxon>
        <taxon>Protea</taxon>
    </lineage>
</organism>
<dbReference type="EC" id="3.2.1.14" evidence="2"/>
<evidence type="ECO:0000313" key="9">
    <source>
        <dbReference type="EMBL" id="KAJ4963126.1"/>
    </source>
</evidence>
<dbReference type="EMBL" id="JAMYWD010000008">
    <property type="protein sequence ID" value="KAJ4963126.1"/>
    <property type="molecule type" value="Genomic_DNA"/>
</dbReference>
<comment type="catalytic activity">
    <reaction evidence="1">
        <text>Random endo-hydrolysis of N-acetyl-beta-D-glucosaminide (1-&gt;4)-beta-linkages in chitin and chitodextrins.</text>
        <dbReference type="EC" id="3.2.1.14"/>
    </reaction>
</comment>
<keyword evidence="7" id="KW-1133">Transmembrane helix</keyword>
<gene>
    <name evidence="9" type="ORF">NE237_023065</name>
</gene>
<dbReference type="InterPro" id="IPR050542">
    <property type="entry name" value="Glycosyl_Hydrlase18_Chitinase"/>
</dbReference>
<dbReference type="GO" id="GO:0005576">
    <property type="term" value="C:extracellular region"/>
    <property type="evidence" value="ECO:0007669"/>
    <property type="project" value="TreeGrafter"/>
</dbReference>
<keyword evidence="3" id="KW-0378">Hydrolase</keyword>
<dbReference type="AlphaFoldDB" id="A0A9Q0HAS3"/>
<evidence type="ECO:0000256" key="7">
    <source>
        <dbReference type="SAM" id="Phobius"/>
    </source>
</evidence>
<evidence type="ECO:0000256" key="6">
    <source>
        <dbReference type="ARBA" id="ARBA00023326"/>
    </source>
</evidence>
<protein>
    <recommendedName>
        <fullName evidence="2">chitinase</fullName>
        <ecNumber evidence="2">3.2.1.14</ecNumber>
    </recommendedName>
</protein>
<comment type="caution">
    <text evidence="9">The sequence shown here is derived from an EMBL/GenBank/DDBJ whole genome shotgun (WGS) entry which is preliminary data.</text>
</comment>
<sequence length="209" mass="23704">MQRLLVLSSSLVLNSYGYQTTNIIFVLSLLIFILIDYLSPVAFPIYWRQNRYEGTLNEIYTLWNYTCVNLAFLYRFGDGKTPKIDLAGHCNPNSGGCTILSSQITYCRRLGIMVMLSLGGDAKDIAKYLSKKYLGGESSSRPLWDAISDSMDIDIELEDLLDCGTTMSLLDKYLDQALNTNLFDYVWAQFDSNTPCEYTFGIVRNHLNS</sequence>
<evidence type="ECO:0000259" key="8">
    <source>
        <dbReference type="PROSITE" id="PS51910"/>
    </source>
</evidence>
<evidence type="ECO:0000256" key="2">
    <source>
        <dbReference type="ARBA" id="ARBA00012729"/>
    </source>
</evidence>
<evidence type="ECO:0000256" key="1">
    <source>
        <dbReference type="ARBA" id="ARBA00000822"/>
    </source>
</evidence>
<reference evidence="9" key="1">
    <citation type="journal article" date="2023" name="Plant J.">
        <title>The genome of the king protea, Protea cynaroides.</title>
        <authorList>
            <person name="Chang J."/>
            <person name="Duong T.A."/>
            <person name="Schoeman C."/>
            <person name="Ma X."/>
            <person name="Roodt D."/>
            <person name="Barker N."/>
            <person name="Li Z."/>
            <person name="Van de Peer Y."/>
            <person name="Mizrachi E."/>
        </authorList>
    </citation>
    <scope>NUCLEOTIDE SEQUENCE</scope>
    <source>
        <tissue evidence="9">Young leaves</tissue>
    </source>
</reference>
<keyword evidence="7" id="KW-0812">Transmembrane</keyword>
<evidence type="ECO:0000256" key="4">
    <source>
        <dbReference type="ARBA" id="ARBA00023024"/>
    </source>
</evidence>
<dbReference type="PANTHER" id="PTHR45708:SF21">
    <property type="entry name" value="ACIDIC ENDOCHITINASE"/>
    <property type="match status" value="1"/>
</dbReference>
<dbReference type="GO" id="GO:0000272">
    <property type="term" value="P:polysaccharide catabolic process"/>
    <property type="evidence" value="ECO:0007669"/>
    <property type="project" value="UniProtKB-KW"/>
</dbReference>
<dbReference type="GO" id="GO:0006032">
    <property type="term" value="P:chitin catabolic process"/>
    <property type="evidence" value="ECO:0007669"/>
    <property type="project" value="UniProtKB-KW"/>
</dbReference>
<dbReference type="PROSITE" id="PS51910">
    <property type="entry name" value="GH18_2"/>
    <property type="match status" value="1"/>
</dbReference>
<keyword evidence="6" id="KW-0624">Polysaccharide degradation</keyword>
<dbReference type="PANTHER" id="PTHR45708">
    <property type="entry name" value="ENDOCHITINASE"/>
    <property type="match status" value="1"/>
</dbReference>
<name>A0A9Q0HAS3_9MAGN</name>
<keyword evidence="10" id="KW-1185">Reference proteome</keyword>
<dbReference type="OrthoDB" id="6020543at2759"/>
<dbReference type="GO" id="GO:0008843">
    <property type="term" value="F:endochitinase activity"/>
    <property type="evidence" value="ECO:0007669"/>
    <property type="project" value="UniProtKB-EC"/>
</dbReference>
<evidence type="ECO:0000256" key="3">
    <source>
        <dbReference type="ARBA" id="ARBA00022801"/>
    </source>
</evidence>
<keyword evidence="5" id="KW-0119">Carbohydrate metabolism</keyword>
<accession>A0A9Q0HAS3</accession>
<evidence type="ECO:0000313" key="10">
    <source>
        <dbReference type="Proteomes" id="UP001141806"/>
    </source>
</evidence>
<proteinExistence type="predicted"/>
<keyword evidence="7" id="KW-0472">Membrane</keyword>
<evidence type="ECO:0000256" key="5">
    <source>
        <dbReference type="ARBA" id="ARBA00023277"/>
    </source>
</evidence>
<feature type="transmembrane region" description="Helical" evidence="7">
    <location>
        <begin position="27"/>
        <end position="47"/>
    </location>
</feature>
<dbReference type="Gene3D" id="3.20.20.80">
    <property type="entry name" value="Glycosidases"/>
    <property type="match status" value="1"/>
</dbReference>
<feature type="domain" description="GH18" evidence="8">
    <location>
        <begin position="41"/>
        <end position="209"/>
    </location>
</feature>